<comment type="cofactor">
    <cofactor evidence="2">
        <name>Zn(2+)</name>
        <dbReference type="ChEBI" id="CHEBI:29105"/>
    </cofactor>
    <text evidence="2">Binds 2 Zn(2+) ions per subunit. One is catalytic and the other provides a structural contribution.</text>
</comment>
<dbReference type="GO" id="GO:0016832">
    <property type="term" value="F:aldehyde-lyase activity"/>
    <property type="evidence" value="ECO:0007669"/>
    <property type="project" value="InterPro"/>
</dbReference>
<keyword evidence="2" id="KW-0479">Metal-binding</keyword>
<dbReference type="InterPro" id="IPR013785">
    <property type="entry name" value="Aldolase_TIM"/>
</dbReference>
<dbReference type="NCBIfam" id="TIGR00167">
    <property type="entry name" value="cbbA"/>
    <property type="match status" value="1"/>
</dbReference>
<protein>
    <submittedName>
        <fullName evidence="3">Tagatose-bisphosphate aldolase</fullName>
    </submittedName>
</protein>
<name>A0A2M6WF19_9BACT</name>
<dbReference type="InterPro" id="IPR000771">
    <property type="entry name" value="FBA_II"/>
</dbReference>
<feature type="binding site" evidence="2">
    <location>
        <position position="215"/>
    </location>
    <ligand>
        <name>Zn(2+)</name>
        <dbReference type="ChEBI" id="CHEBI:29105"/>
        <label>1</label>
        <note>catalytic</note>
    </ligand>
</feature>
<dbReference type="Gene3D" id="3.20.20.70">
    <property type="entry name" value="Aldolase class I"/>
    <property type="match status" value="1"/>
</dbReference>
<feature type="binding site" evidence="2">
    <location>
        <position position="185"/>
    </location>
    <ligand>
        <name>Zn(2+)</name>
        <dbReference type="ChEBI" id="CHEBI:29105"/>
        <label>1</label>
        <note>catalytic</note>
    </ligand>
</feature>
<dbReference type="PIRSF" id="PIRSF001359">
    <property type="entry name" value="F_bP_aldolase_II"/>
    <property type="match status" value="1"/>
</dbReference>
<dbReference type="Pfam" id="PF01116">
    <property type="entry name" value="F_bP_aldolase"/>
    <property type="match status" value="1"/>
</dbReference>
<sequence>MKSLKEAVAEAEEKKVAIGHFNISDTEAFWAIINAARNLSVPVIIGVSEGERDFIGVRQVAALVASAREEFDLPVYLNADHTYSVERIEEAVRAGFDSVIFDQTKLPLEENIKVTREAVERAKSINPDILVEGEFGYIGTSSKVLSAIPEGAEITEEHLSKPDELAQFVRESGVDMVAPAVGNLHGMLKNGKNPNLSIERIKELREAGGVPMTLHGGSGISDEDFRKAIEAGMSIVHINTEIRRAYRAGIERVLKESPEEVAPYRFLKGGVEDMQNVVEARLRLFNKL</sequence>
<dbReference type="PANTHER" id="PTHR30304:SF0">
    <property type="entry name" value="D-TAGATOSE-1,6-BISPHOSPHATE ALDOLASE SUBUNIT GATY-RELATED"/>
    <property type="match status" value="1"/>
</dbReference>
<evidence type="ECO:0000313" key="4">
    <source>
        <dbReference type="Proteomes" id="UP000228809"/>
    </source>
</evidence>
<gene>
    <name evidence="3" type="ORF">COU17_01060</name>
</gene>
<evidence type="ECO:0000313" key="3">
    <source>
        <dbReference type="EMBL" id="PIT91366.1"/>
    </source>
</evidence>
<proteinExistence type="predicted"/>
<dbReference type="PANTHER" id="PTHR30304">
    <property type="entry name" value="D-TAGATOSE-1,6-BISPHOSPHATE ALDOLASE"/>
    <property type="match status" value="1"/>
</dbReference>
<organism evidence="3 4">
    <name type="scientific">Candidatus Kaiserbacteria bacterium CG10_big_fil_rev_8_21_14_0_10_49_17</name>
    <dbReference type="NCBI Taxonomy" id="1974609"/>
    <lineage>
        <taxon>Bacteria</taxon>
        <taxon>Candidatus Kaiseribacteriota</taxon>
    </lineage>
</organism>
<feature type="binding site" evidence="2">
    <location>
        <position position="81"/>
    </location>
    <ligand>
        <name>Zn(2+)</name>
        <dbReference type="ChEBI" id="CHEBI:29105"/>
        <label>1</label>
        <note>catalytic</note>
    </ligand>
</feature>
<keyword evidence="2" id="KW-0862">Zinc</keyword>
<dbReference type="AlphaFoldDB" id="A0A2M6WF19"/>
<evidence type="ECO:0000256" key="1">
    <source>
        <dbReference type="PIRSR" id="PIRSR001359-1"/>
    </source>
</evidence>
<feature type="binding site" evidence="2">
    <location>
        <position position="134"/>
    </location>
    <ligand>
        <name>Zn(2+)</name>
        <dbReference type="ChEBI" id="CHEBI:29105"/>
        <label>2</label>
    </ligand>
</feature>
<evidence type="ECO:0000256" key="2">
    <source>
        <dbReference type="PIRSR" id="PIRSR001359-3"/>
    </source>
</evidence>
<comment type="caution">
    <text evidence="3">The sequence shown here is derived from an EMBL/GenBank/DDBJ whole genome shotgun (WGS) entry which is preliminary data.</text>
</comment>
<dbReference type="Proteomes" id="UP000228809">
    <property type="component" value="Unassembled WGS sequence"/>
</dbReference>
<feature type="active site" description="Proton donor" evidence="1">
    <location>
        <position position="80"/>
    </location>
</feature>
<dbReference type="GO" id="GO:0005975">
    <property type="term" value="P:carbohydrate metabolic process"/>
    <property type="evidence" value="ECO:0007669"/>
    <property type="project" value="InterPro"/>
</dbReference>
<dbReference type="GO" id="GO:0008270">
    <property type="term" value="F:zinc ion binding"/>
    <property type="evidence" value="ECO:0007669"/>
    <property type="project" value="InterPro"/>
</dbReference>
<accession>A0A2M6WF19</accession>
<dbReference type="SUPFAM" id="SSF51569">
    <property type="entry name" value="Aldolase"/>
    <property type="match status" value="1"/>
</dbReference>
<dbReference type="InterPro" id="IPR050246">
    <property type="entry name" value="Class_II_FBP_aldolase"/>
</dbReference>
<reference evidence="4" key="1">
    <citation type="submission" date="2017-09" db="EMBL/GenBank/DDBJ databases">
        <title>Depth-based differentiation of microbial function through sediment-hosted aquifers and enrichment of novel symbionts in the deep terrestrial subsurface.</title>
        <authorList>
            <person name="Probst A.J."/>
            <person name="Ladd B."/>
            <person name="Jarett J.K."/>
            <person name="Geller-Mcgrath D.E."/>
            <person name="Sieber C.M.K."/>
            <person name="Emerson J.B."/>
            <person name="Anantharaman K."/>
            <person name="Thomas B.C."/>
            <person name="Malmstrom R."/>
            <person name="Stieglmeier M."/>
            <person name="Klingl A."/>
            <person name="Woyke T."/>
            <person name="Ryan C.M."/>
            <person name="Banfield J.F."/>
        </authorList>
    </citation>
    <scope>NUCLEOTIDE SEQUENCE [LARGE SCALE GENOMIC DNA]</scope>
</reference>
<dbReference type="EMBL" id="PFBJ01000004">
    <property type="protein sequence ID" value="PIT91366.1"/>
    <property type="molecule type" value="Genomic_DNA"/>
</dbReference>
<feature type="binding site" evidence="2">
    <location>
        <position position="102"/>
    </location>
    <ligand>
        <name>Zn(2+)</name>
        <dbReference type="ChEBI" id="CHEBI:29105"/>
        <label>2</label>
    </ligand>
</feature>
<dbReference type="CDD" id="cd00947">
    <property type="entry name" value="TBP_aldolase_IIB"/>
    <property type="match status" value="1"/>
</dbReference>